<name>A0A375YKD0_MYCPF</name>
<feature type="region of interest" description="Disordered" evidence="1">
    <location>
        <begin position="51"/>
        <end position="70"/>
    </location>
</feature>
<keyword evidence="2" id="KW-1133">Transmembrane helix</keyword>
<gene>
    <name evidence="3" type="ORF">MPP7335_03373</name>
</gene>
<accession>A0A375YKD0</accession>
<evidence type="ECO:0000313" key="4">
    <source>
        <dbReference type="Proteomes" id="UP000252008"/>
    </source>
</evidence>
<keyword evidence="2" id="KW-0812">Transmembrane</keyword>
<protein>
    <submittedName>
        <fullName evidence="3">Uncharacterized protein</fullName>
    </submittedName>
</protein>
<dbReference type="EMBL" id="UEGS01000001">
    <property type="protein sequence ID" value="SRX81617.1"/>
    <property type="molecule type" value="Genomic_DNA"/>
</dbReference>
<feature type="compositionally biased region" description="Pro residues" evidence="1">
    <location>
        <begin position="61"/>
        <end position="70"/>
    </location>
</feature>
<keyword evidence="4" id="KW-1185">Reference proteome</keyword>
<sequence length="70" mass="7528">MGVIRRSRSLARRGVKVQRRIAFAQLLFWPVLVVTLGGIGIGVVAAVRSQSSAAEGLRPDPLVPNPPVNR</sequence>
<keyword evidence="2" id="KW-0472">Membrane</keyword>
<evidence type="ECO:0000256" key="2">
    <source>
        <dbReference type="SAM" id="Phobius"/>
    </source>
</evidence>
<reference evidence="3 4" key="1">
    <citation type="submission" date="2018-05" db="EMBL/GenBank/DDBJ databases">
        <authorList>
            <consortium name="IHU Genomes"/>
        </authorList>
    </citation>
    <scope>NUCLEOTIDE SEQUENCE [LARGE SCALE GENOMIC DNA]</scope>
    <source>
        <strain evidence="3 4">P7335</strain>
    </source>
</reference>
<dbReference type="Proteomes" id="UP000252008">
    <property type="component" value="Unassembled WGS sequence"/>
</dbReference>
<evidence type="ECO:0000313" key="3">
    <source>
        <dbReference type="EMBL" id="SRX81617.1"/>
    </source>
</evidence>
<proteinExistence type="predicted"/>
<evidence type="ECO:0000256" key="1">
    <source>
        <dbReference type="SAM" id="MobiDB-lite"/>
    </source>
</evidence>
<feature type="transmembrane region" description="Helical" evidence="2">
    <location>
        <begin position="21"/>
        <end position="47"/>
    </location>
</feature>
<dbReference type="AlphaFoldDB" id="A0A375YKD0"/>
<organism evidence="3 4">
    <name type="scientific">Mycolicibacterium parafortuitum</name>
    <name type="common">Mycobacterium parafortuitum</name>
    <dbReference type="NCBI Taxonomy" id="39692"/>
    <lineage>
        <taxon>Bacteria</taxon>
        <taxon>Bacillati</taxon>
        <taxon>Actinomycetota</taxon>
        <taxon>Actinomycetes</taxon>
        <taxon>Mycobacteriales</taxon>
        <taxon>Mycobacteriaceae</taxon>
        <taxon>Mycolicibacterium</taxon>
    </lineage>
</organism>
<dbReference type="STRING" id="39692.BST38_25860"/>